<dbReference type="SMART" id="SM00463">
    <property type="entry name" value="SMR"/>
    <property type="match status" value="1"/>
</dbReference>
<dbReference type="InterPro" id="IPR002625">
    <property type="entry name" value="Smr_dom"/>
</dbReference>
<evidence type="ECO:0000256" key="7">
    <source>
        <dbReference type="ARBA" id="ARBA00022884"/>
    </source>
</evidence>
<dbReference type="EC" id="3.6.4.-" evidence="9"/>
<dbReference type="SMART" id="SM00534">
    <property type="entry name" value="MUTSac"/>
    <property type="match status" value="1"/>
</dbReference>
<evidence type="ECO:0000256" key="5">
    <source>
        <dbReference type="ARBA" id="ARBA00022801"/>
    </source>
</evidence>
<dbReference type="GO" id="GO:0006298">
    <property type="term" value="P:mismatch repair"/>
    <property type="evidence" value="ECO:0007669"/>
    <property type="project" value="InterPro"/>
</dbReference>
<dbReference type="GO" id="GO:0016887">
    <property type="term" value="F:ATP hydrolysis activity"/>
    <property type="evidence" value="ECO:0007669"/>
    <property type="project" value="InterPro"/>
</dbReference>
<gene>
    <name evidence="9" type="primary">mutS2</name>
    <name evidence="9" type="synonym">rqcU</name>
    <name evidence="12" type="ORF">FD06_GL001169</name>
</gene>
<dbReference type="InterPro" id="IPR007696">
    <property type="entry name" value="DNA_mismatch_repair_MutS_core"/>
</dbReference>
<dbReference type="SUPFAM" id="SSF52540">
    <property type="entry name" value="P-loop containing nucleoside triphosphate hydrolases"/>
    <property type="match status" value="1"/>
</dbReference>
<dbReference type="Pfam" id="PF20297">
    <property type="entry name" value="MSSS"/>
    <property type="match status" value="1"/>
</dbReference>
<dbReference type="PATRIC" id="fig|1423781.4.peg.1211"/>
<dbReference type="GO" id="GO:0030983">
    <property type="term" value="F:mismatched DNA binding"/>
    <property type="evidence" value="ECO:0007669"/>
    <property type="project" value="InterPro"/>
</dbReference>
<feature type="binding site" evidence="9">
    <location>
        <begin position="333"/>
        <end position="340"/>
    </location>
    <ligand>
        <name>ATP</name>
        <dbReference type="ChEBI" id="CHEBI:30616"/>
    </ligand>
</feature>
<dbReference type="InterPro" id="IPR000432">
    <property type="entry name" value="DNA_mismatch_repair_MutS_C"/>
</dbReference>
<comment type="function">
    <text evidence="9">Endonuclease that is involved in the suppression of homologous recombination and thus may have a key role in the control of bacterial genetic diversity.</text>
</comment>
<dbReference type="SUPFAM" id="SSF48334">
    <property type="entry name" value="DNA repair protein MutS, domain III"/>
    <property type="match status" value="1"/>
</dbReference>
<evidence type="ECO:0000313" key="12">
    <source>
        <dbReference type="EMBL" id="KRM68390.1"/>
    </source>
</evidence>
<dbReference type="InterPro" id="IPR036063">
    <property type="entry name" value="Smr_dom_sf"/>
</dbReference>
<sequence>MNSKVFETLEYEKIKQKINKYLTTKSGTDELRQMMPSSDKIEISKLLDETDDGFKIIRLNLAMPIPRINDITSFMKRLRIDGILSSTELSKIKVLLSSVNDLTRFFSNLKDDKVEFNYLYRIIDSFQLMPSIAQNLSSSIDDSGKILDDASSELRAVRRQIKALEGSIRSKMNGTIKHQANKLSESIITIRDGRFVVPVKAEYKQSFGGIVHDQSASGQTLYMEPANVVESNNDLRRYQITQKQEERKVLFRLSNMIRPYENEIVNNFKILGHLDLINAKAMYARDLKATKPVISTDCYVNLKKARHPLIDQNKVVANDITLGRKYKTVIITGPNTGGKTITLKTLGLLQLMGQSGIFIPSAEESNIAIFDDIFADIGDDQSIEQNLSTFSSHMDNIVNILHAITDKSLVLLDELGAGTDPNEGAALAMSILDYIGSIDSTVMSTTHYPELKAYAYNRPSTINASMEFNIETLAPTYHLLMGIPGQSNGLNIAERLGINERIINEARSLTSQDSQDLNNMIVELTNQTKKAREDYEFIHNQLIESEKLHQELSEKLSKFYNQRDNLVRKAKEDANEIALSAKRKADDIIKDLHEKQSNLGQASFKENELINAQGQLNSLTYDINLKNNKVLKKEKAKHDFHKGDDVVVKSYGQRGVLISKSSKDEWIVQMGILKMKINVSDLEIVKDDDSKSKSRYTRVKRTKSSGISTQLDLRGHRYDDAMQEVDRYLDAAILAGYPSVTIIHGKGTGALRKGVNKLLSKDRRVKNYSYSPANAGGDGSTVVTF</sequence>
<dbReference type="GO" id="GO:0043023">
    <property type="term" value="F:ribosomal large subunit binding"/>
    <property type="evidence" value="ECO:0007669"/>
    <property type="project" value="UniProtKB-UniRule"/>
</dbReference>
<name>A0A0R2AXL3_9LACO</name>
<dbReference type="PIRSF" id="PIRSF005814">
    <property type="entry name" value="MutS_YshD"/>
    <property type="match status" value="1"/>
</dbReference>
<dbReference type="GO" id="GO:0019843">
    <property type="term" value="F:rRNA binding"/>
    <property type="evidence" value="ECO:0007669"/>
    <property type="project" value="UniProtKB-UniRule"/>
</dbReference>
<dbReference type="PANTHER" id="PTHR48466">
    <property type="entry name" value="OS10G0509000 PROTEIN-RELATED"/>
    <property type="match status" value="1"/>
</dbReference>
<protein>
    <recommendedName>
        <fullName evidence="9">Endonuclease MutS2</fullName>
        <ecNumber evidence="9">3.1.-.-</ecNumber>
    </recommendedName>
    <alternativeName>
        <fullName evidence="9">Ribosome-associated protein quality control-upstream factor</fullName>
        <shortName evidence="9">RQC-upstream factor</shortName>
        <shortName evidence="9">RqcU</shortName>
        <ecNumber evidence="9">3.6.4.-</ecNumber>
    </alternativeName>
</protein>
<dbReference type="Gene3D" id="3.30.1370.110">
    <property type="match status" value="1"/>
</dbReference>
<organism evidence="12 13">
    <name type="scientific">Apilactobacillus ozensis DSM 23829 = JCM 17196</name>
    <dbReference type="NCBI Taxonomy" id="1423781"/>
    <lineage>
        <taxon>Bacteria</taxon>
        <taxon>Bacillati</taxon>
        <taxon>Bacillota</taxon>
        <taxon>Bacilli</taxon>
        <taxon>Lactobacillales</taxon>
        <taxon>Lactobacillaceae</taxon>
        <taxon>Apilactobacillus</taxon>
    </lineage>
</organism>
<dbReference type="GO" id="GO:0045910">
    <property type="term" value="P:negative regulation of DNA recombination"/>
    <property type="evidence" value="ECO:0007669"/>
    <property type="project" value="InterPro"/>
</dbReference>
<dbReference type="EC" id="3.1.-.-" evidence="9"/>
<comment type="subunit">
    <text evidence="9">Homodimer. Binds to stalled ribosomes, contacting rRNA.</text>
</comment>
<keyword evidence="10" id="KW-0175">Coiled coil</keyword>
<evidence type="ECO:0000256" key="1">
    <source>
        <dbReference type="ARBA" id="ARBA00022722"/>
    </source>
</evidence>
<dbReference type="GO" id="GO:0004519">
    <property type="term" value="F:endonuclease activity"/>
    <property type="evidence" value="ECO:0007669"/>
    <property type="project" value="UniProtKB-UniRule"/>
</dbReference>
<dbReference type="Pfam" id="PF00488">
    <property type="entry name" value="MutS_V"/>
    <property type="match status" value="1"/>
</dbReference>
<keyword evidence="1 9" id="KW-0540">Nuclease</keyword>
<dbReference type="InterPro" id="IPR046893">
    <property type="entry name" value="MSSS"/>
</dbReference>
<evidence type="ECO:0000256" key="6">
    <source>
        <dbReference type="ARBA" id="ARBA00022840"/>
    </source>
</evidence>
<dbReference type="CDD" id="cd03280">
    <property type="entry name" value="ABC_MutS2"/>
    <property type="match status" value="1"/>
</dbReference>
<keyword evidence="4 9" id="KW-0255">Endonuclease</keyword>
<dbReference type="SMART" id="SM00533">
    <property type="entry name" value="MUTSd"/>
    <property type="match status" value="1"/>
</dbReference>
<dbReference type="InterPro" id="IPR036187">
    <property type="entry name" value="DNA_mismatch_repair_MutS_sf"/>
</dbReference>
<dbReference type="NCBIfam" id="TIGR01069">
    <property type="entry name" value="mutS2"/>
    <property type="match status" value="1"/>
</dbReference>
<evidence type="ECO:0000256" key="8">
    <source>
        <dbReference type="ARBA" id="ARBA00023125"/>
    </source>
</evidence>
<evidence type="ECO:0000259" key="11">
    <source>
        <dbReference type="PROSITE" id="PS50828"/>
    </source>
</evidence>
<dbReference type="InterPro" id="IPR027417">
    <property type="entry name" value="P-loop_NTPase"/>
</dbReference>
<keyword evidence="6 9" id="KW-0067">ATP-binding</keyword>
<keyword evidence="3 9" id="KW-0547">Nucleotide-binding</keyword>
<dbReference type="EMBL" id="AYYQ01000027">
    <property type="protein sequence ID" value="KRM68390.1"/>
    <property type="molecule type" value="Genomic_DNA"/>
</dbReference>
<keyword evidence="8 9" id="KW-0238">DNA-binding</keyword>
<evidence type="ECO:0000256" key="10">
    <source>
        <dbReference type="SAM" id="Coils"/>
    </source>
</evidence>
<comment type="similarity">
    <text evidence="9">Belongs to the DNA mismatch repair MutS family. MutS2 subfamily.</text>
</comment>
<dbReference type="GO" id="GO:0072344">
    <property type="term" value="P:rescue of stalled ribosome"/>
    <property type="evidence" value="ECO:0007669"/>
    <property type="project" value="UniProtKB-UniRule"/>
</dbReference>
<dbReference type="Gene3D" id="3.40.50.300">
    <property type="entry name" value="P-loop containing nucleotide triphosphate hydrolases"/>
    <property type="match status" value="1"/>
</dbReference>
<keyword evidence="13" id="KW-1185">Reference proteome</keyword>
<dbReference type="PANTHER" id="PTHR48466:SF2">
    <property type="entry name" value="OS10G0509000 PROTEIN"/>
    <property type="match status" value="1"/>
</dbReference>
<evidence type="ECO:0000256" key="4">
    <source>
        <dbReference type="ARBA" id="ARBA00022759"/>
    </source>
</evidence>
<dbReference type="SUPFAM" id="SSF160443">
    <property type="entry name" value="SMR domain-like"/>
    <property type="match status" value="1"/>
</dbReference>
<comment type="caution">
    <text evidence="12">The sequence shown here is derived from an EMBL/GenBank/DDBJ whole genome shotgun (WGS) entry which is preliminary data.</text>
</comment>
<accession>A0A0R2AXL3</accession>
<dbReference type="PROSITE" id="PS50828">
    <property type="entry name" value="SMR"/>
    <property type="match status" value="1"/>
</dbReference>
<dbReference type="InterPro" id="IPR005747">
    <property type="entry name" value="MutS2"/>
</dbReference>
<dbReference type="GO" id="GO:0140664">
    <property type="term" value="F:ATP-dependent DNA damage sensor activity"/>
    <property type="evidence" value="ECO:0007669"/>
    <property type="project" value="InterPro"/>
</dbReference>
<dbReference type="OrthoDB" id="9808166at2"/>
<evidence type="ECO:0000313" key="13">
    <source>
        <dbReference type="Proteomes" id="UP000052012"/>
    </source>
</evidence>
<proteinExistence type="inferred from homology"/>
<dbReference type="HAMAP" id="MF_00092">
    <property type="entry name" value="MutS2"/>
    <property type="match status" value="1"/>
</dbReference>
<evidence type="ECO:0000256" key="2">
    <source>
        <dbReference type="ARBA" id="ARBA00022730"/>
    </source>
</evidence>
<comment type="function">
    <text evidence="9">Acts as a ribosome collision sensor, splitting the ribosome into its 2 subunits. Detects stalled/collided 70S ribosomes which it binds and splits by an ATP-hydrolysis driven conformational change. Acts upstream of the ribosome quality control system (RQC), a ribosome-associated complex that mediates the extraction of incompletely synthesized nascent chains from stalled ribosomes and their subsequent degradation. Probably generates substrates for RQC.</text>
</comment>
<dbReference type="InterPro" id="IPR045076">
    <property type="entry name" value="MutS"/>
</dbReference>
<dbReference type="STRING" id="1423781.FD06_GL001169"/>
<keyword evidence="7 9" id="KW-0694">RNA-binding</keyword>
<feature type="coiled-coil region" evidence="10">
    <location>
        <begin position="514"/>
        <end position="569"/>
    </location>
</feature>
<feature type="domain" description="Smr" evidence="11">
    <location>
        <begin position="711"/>
        <end position="785"/>
    </location>
</feature>
<dbReference type="PROSITE" id="PS00486">
    <property type="entry name" value="DNA_MISMATCH_REPAIR_2"/>
    <property type="match status" value="1"/>
</dbReference>
<reference evidence="12 13" key="1">
    <citation type="journal article" date="2015" name="Genome Announc.">
        <title>Expanding the biotechnology potential of lactobacilli through comparative genomics of 213 strains and associated genera.</title>
        <authorList>
            <person name="Sun Z."/>
            <person name="Harris H.M."/>
            <person name="McCann A."/>
            <person name="Guo C."/>
            <person name="Argimon S."/>
            <person name="Zhang W."/>
            <person name="Yang X."/>
            <person name="Jeffery I.B."/>
            <person name="Cooney J.C."/>
            <person name="Kagawa T.F."/>
            <person name="Liu W."/>
            <person name="Song Y."/>
            <person name="Salvetti E."/>
            <person name="Wrobel A."/>
            <person name="Rasinkangas P."/>
            <person name="Parkhill J."/>
            <person name="Rea M.C."/>
            <person name="O'Sullivan O."/>
            <person name="Ritari J."/>
            <person name="Douillard F.P."/>
            <person name="Paul Ross R."/>
            <person name="Yang R."/>
            <person name="Briner A.E."/>
            <person name="Felis G.E."/>
            <person name="de Vos W.M."/>
            <person name="Barrangou R."/>
            <person name="Klaenhammer T.R."/>
            <person name="Caufield P.W."/>
            <person name="Cui Y."/>
            <person name="Zhang H."/>
            <person name="O'Toole P.W."/>
        </authorList>
    </citation>
    <scope>NUCLEOTIDE SEQUENCE [LARGE SCALE GENOMIC DNA]</scope>
    <source>
        <strain evidence="12 13">DSM 23829</strain>
    </source>
</reference>
<evidence type="ECO:0000256" key="9">
    <source>
        <dbReference type="HAMAP-Rule" id="MF_00092"/>
    </source>
</evidence>
<keyword evidence="5 9" id="KW-0378">Hydrolase</keyword>
<evidence type="ECO:0000256" key="3">
    <source>
        <dbReference type="ARBA" id="ARBA00022741"/>
    </source>
</evidence>
<dbReference type="GO" id="GO:0005524">
    <property type="term" value="F:ATP binding"/>
    <property type="evidence" value="ECO:0007669"/>
    <property type="project" value="UniProtKB-UniRule"/>
</dbReference>
<dbReference type="RefSeq" id="WP_056966045.1">
    <property type="nucleotide sequence ID" value="NZ_AYYQ01000027.1"/>
</dbReference>
<dbReference type="Proteomes" id="UP000052012">
    <property type="component" value="Unassembled WGS sequence"/>
</dbReference>
<dbReference type="AlphaFoldDB" id="A0A0R2AXL3"/>
<dbReference type="FunFam" id="3.40.50.300:FF:000830">
    <property type="entry name" value="Endonuclease MutS2"/>
    <property type="match status" value="1"/>
</dbReference>
<dbReference type="Pfam" id="PF01713">
    <property type="entry name" value="Smr"/>
    <property type="match status" value="1"/>
</dbReference>
<keyword evidence="2 9" id="KW-0699">rRNA-binding</keyword>